<dbReference type="Proteomes" id="UP001139353">
    <property type="component" value="Unassembled WGS sequence"/>
</dbReference>
<gene>
    <name evidence="1" type="ORF">LPC04_02895</name>
</gene>
<protein>
    <submittedName>
        <fullName evidence="1">Uncharacterized protein</fullName>
    </submittedName>
</protein>
<reference evidence="1" key="1">
    <citation type="submission" date="2021-11" db="EMBL/GenBank/DDBJ databases">
        <title>BS-T2-15 a new species belonging to the Comamonadaceae family isolated from the soil of a French oak forest.</title>
        <authorList>
            <person name="Mieszkin S."/>
            <person name="Alain K."/>
        </authorList>
    </citation>
    <scope>NUCLEOTIDE SEQUENCE</scope>
    <source>
        <strain evidence="1">BS-T2-15</strain>
    </source>
</reference>
<evidence type="ECO:0000313" key="1">
    <source>
        <dbReference type="EMBL" id="MCK9684649.1"/>
    </source>
</evidence>
<organism evidence="1 2">
    <name type="scientific">Scleromatobacter humisilvae</name>
    <dbReference type="NCBI Taxonomy" id="2897159"/>
    <lineage>
        <taxon>Bacteria</taxon>
        <taxon>Pseudomonadati</taxon>
        <taxon>Pseudomonadota</taxon>
        <taxon>Betaproteobacteria</taxon>
        <taxon>Burkholderiales</taxon>
        <taxon>Sphaerotilaceae</taxon>
        <taxon>Scleromatobacter</taxon>
    </lineage>
</organism>
<dbReference type="AlphaFoldDB" id="A0A9X2C0D6"/>
<name>A0A9X2C0D6_9BURK</name>
<sequence length="244" mass="26275">MNRLDTELNRLYLGGLVFAPDSAQALSLVDVRGRTRAMVLEVVQPTNWEALSEVWHGVQMELELPAPGIAVSGSDGLQLWFSLETAIPVADAHAFLEALRMRFLEHVPAARVRLWPTPDARHAALIPALQAGSGNWSAFVAPDLAAIFSETPWLDVEPGEEGQAALLRGLQAVKPAVFDAALAGMRATARHAAAPAPAPARETAIAAHEATDDPRRFLLRVMNDETVDLALRIEAAKALLPPAR</sequence>
<comment type="caution">
    <text evidence="1">The sequence shown here is derived from an EMBL/GenBank/DDBJ whole genome shotgun (WGS) entry which is preliminary data.</text>
</comment>
<dbReference type="EMBL" id="JAJLJH010000001">
    <property type="protein sequence ID" value="MCK9684649.1"/>
    <property type="molecule type" value="Genomic_DNA"/>
</dbReference>
<evidence type="ECO:0000313" key="2">
    <source>
        <dbReference type="Proteomes" id="UP001139353"/>
    </source>
</evidence>
<dbReference type="RefSeq" id="WP_275680676.1">
    <property type="nucleotide sequence ID" value="NZ_JAJLJH010000001.1"/>
</dbReference>
<accession>A0A9X2C0D6</accession>
<proteinExistence type="predicted"/>
<keyword evidence="2" id="KW-1185">Reference proteome</keyword>